<dbReference type="Gene3D" id="3.40.50.300">
    <property type="entry name" value="P-loop containing nucleotide triphosphate hydrolases"/>
    <property type="match status" value="2"/>
</dbReference>
<organism evidence="11 12">
    <name type="scientific">Xenorhabdus khoisanae</name>
    <dbReference type="NCBI Taxonomy" id="880157"/>
    <lineage>
        <taxon>Bacteria</taxon>
        <taxon>Pseudomonadati</taxon>
        <taxon>Pseudomonadota</taxon>
        <taxon>Gammaproteobacteria</taxon>
        <taxon>Enterobacterales</taxon>
        <taxon>Morganellaceae</taxon>
        <taxon>Xenorhabdus</taxon>
    </lineage>
</organism>
<keyword evidence="6" id="KW-0547">Nucleotide-binding</keyword>
<evidence type="ECO:0000313" key="12">
    <source>
        <dbReference type="Proteomes" id="UP000036277"/>
    </source>
</evidence>
<dbReference type="FunFam" id="3.40.50.300:FF:000127">
    <property type="entry name" value="Ribose import ATP-binding protein RbsA"/>
    <property type="match status" value="1"/>
</dbReference>
<keyword evidence="12" id="KW-1185">Reference proteome</keyword>
<dbReference type="PANTHER" id="PTHR43790:SF3">
    <property type="entry name" value="D-ALLOSE IMPORT ATP-BINDING PROTEIN ALSA-RELATED"/>
    <property type="match status" value="1"/>
</dbReference>
<comment type="caution">
    <text evidence="11">The sequence shown here is derived from an EMBL/GenBank/DDBJ whole genome shotgun (WGS) entry which is preliminary data.</text>
</comment>
<keyword evidence="7 11" id="KW-0067">ATP-binding</keyword>
<keyword evidence="9" id="KW-0472">Membrane</keyword>
<name>A0A0J5FPP0_9GAMM</name>
<proteinExistence type="predicted"/>
<evidence type="ECO:0000259" key="10">
    <source>
        <dbReference type="PROSITE" id="PS50893"/>
    </source>
</evidence>
<keyword evidence="4" id="KW-0762">Sugar transport</keyword>
<evidence type="ECO:0000256" key="8">
    <source>
        <dbReference type="ARBA" id="ARBA00022967"/>
    </source>
</evidence>
<reference evidence="11 12" key="1">
    <citation type="submission" date="2015-06" db="EMBL/GenBank/DDBJ databases">
        <title>Draft Whole-Genome Sequence of the Entomopathogenic Bacterium Xenorhabdus khoisanae.</title>
        <authorList>
            <person name="Naidoo S."/>
            <person name="Featherston J."/>
            <person name="Gray V.M."/>
        </authorList>
    </citation>
    <scope>NUCLEOTIDE SEQUENCE [LARGE SCALE GENOMIC DNA]</scope>
    <source>
        <strain evidence="11 12">MCB</strain>
    </source>
</reference>
<evidence type="ECO:0000313" key="11">
    <source>
        <dbReference type="EMBL" id="KMJ43912.1"/>
    </source>
</evidence>
<dbReference type="PANTHER" id="PTHR43790">
    <property type="entry name" value="CARBOHYDRATE TRANSPORT ATP-BINDING PROTEIN MG119-RELATED"/>
    <property type="match status" value="1"/>
</dbReference>
<evidence type="ECO:0000256" key="2">
    <source>
        <dbReference type="ARBA" id="ARBA00022448"/>
    </source>
</evidence>
<dbReference type="PATRIC" id="fig|880157.4.peg.3682"/>
<dbReference type="GO" id="GO:0015749">
    <property type="term" value="P:monosaccharide transmembrane transport"/>
    <property type="evidence" value="ECO:0007669"/>
    <property type="project" value="UniProtKB-ARBA"/>
</dbReference>
<dbReference type="EMBL" id="LFCV01000134">
    <property type="protein sequence ID" value="KMJ43912.1"/>
    <property type="molecule type" value="Genomic_DNA"/>
</dbReference>
<evidence type="ECO:0000256" key="5">
    <source>
        <dbReference type="ARBA" id="ARBA00022737"/>
    </source>
</evidence>
<evidence type="ECO:0000256" key="9">
    <source>
        <dbReference type="ARBA" id="ARBA00023136"/>
    </source>
</evidence>
<dbReference type="RefSeq" id="WP_047964592.1">
    <property type="nucleotide sequence ID" value="NZ_CAWMBG010000134.1"/>
</dbReference>
<dbReference type="GO" id="GO:0005524">
    <property type="term" value="F:ATP binding"/>
    <property type="evidence" value="ECO:0007669"/>
    <property type="project" value="UniProtKB-KW"/>
</dbReference>
<evidence type="ECO:0000256" key="3">
    <source>
        <dbReference type="ARBA" id="ARBA00022475"/>
    </source>
</evidence>
<dbReference type="PROSITE" id="PS50893">
    <property type="entry name" value="ABC_TRANSPORTER_2"/>
    <property type="match status" value="2"/>
</dbReference>
<dbReference type="GO" id="GO:0016887">
    <property type="term" value="F:ATP hydrolysis activity"/>
    <property type="evidence" value="ECO:0007669"/>
    <property type="project" value="InterPro"/>
</dbReference>
<feature type="domain" description="ABC transporter" evidence="10">
    <location>
        <begin position="5"/>
        <end position="241"/>
    </location>
</feature>
<dbReference type="FunFam" id="3.40.50.300:FF:000126">
    <property type="entry name" value="Galactose/methyl galactoside import ATP-binding protein MglA"/>
    <property type="match status" value="1"/>
</dbReference>
<evidence type="ECO:0000256" key="6">
    <source>
        <dbReference type="ARBA" id="ARBA00022741"/>
    </source>
</evidence>
<dbReference type="InterPro" id="IPR003439">
    <property type="entry name" value="ABC_transporter-like_ATP-bd"/>
</dbReference>
<gene>
    <name evidence="11" type="ORF">AB204_17170</name>
</gene>
<dbReference type="OrthoDB" id="9776369at2"/>
<keyword evidence="2" id="KW-0813">Transport</keyword>
<dbReference type="GO" id="GO:0005886">
    <property type="term" value="C:plasma membrane"/>
    <property type="evidence" value="ECO:0007669"/>
    <property type="project" value="UniProtKB-SubCell"/>
</dbReference>
<dbReference type="InterPro" id="IPR050107">
    <property type="entry name" value="ABC_carbohydrate_import_ATPase"/>
</dbReference>
<keyword evidence="5" id="KW-0677">Repeat</keyword>
<evidence type="ECO:0000256" key="7">
    <source>
        <dbReference type="ARBA" id="ARBA00022840"/>
    </source>
</evidence>
<dbReference type="STRING" id="880157.AB204_17170"/>
<dbReference type="InterPro" id="IPR003593">
    <property type="entry name" value="AAA+_ATPase"/>
</dbReference>
<dbReference type="SMART" id="SM00382">
    <property type="entry name" value="AAA"/>
    <property type="match status" value="2"/>
</dbReference>
<evidence type="ECO:0000256" key="1">
    <source>
        <dbReference type="ARBA" id="ARBA00004417"/>
    </source>
</evidence>
<dbReference type="CDD" id="cd03215">
    <property type="entry name" value="ABC_Carb_Monos_II"/>
    <property type="match status" value="1"/>
</dbReference>
<feature type="domain" description="ABC transporter" evidence="10">
    <location>
        <begin position="249"/>
        <end position="495"/>
    </location>
</feature>
<dbReference type="NCBIfam" id="NF008030">
    <property type="entry name" value="PRK10762.1"/>
    <property type="match status" value="1"/>
</dbReference>
<protein>
    <submittedName>
        <fullName evidence="11">Sugar ABC transporter ATP-binding protein</fullName>
    </submittedName>
</protein>
<accession>A0A0J5FPP0</accession>
<dbReference type="Proteomes" id="UP000036277">
    <property type="component" value="Unassembled WGS sequence"/>
</dbReference>
<keyword evidence="8" id="KW-1278">Translocase</keyword>
<dbReference type="Pfam" id="PF00005">
    <property type="entry name" value="ABC_tran"/>
    <property type="match status" value="2"/>
</dbReference>
<keyword evidence="3" id="KW-1003">Cell membrane</keyword>
<dbReference type="AlphaFoldDB" id="A0A0J5FPP0"/>
<dbReference type="SUPFAM" id="SSF52540">
    <property type="entry name" value="P-loop containing nucleoside triphosphate hydrolases"/>
    <property type="match status" value="2"/>
</dbReference>
<comment type="subcellular location">
    <subcellularLocation>
        <location evidence="1">Cell inner membrane</location>
        <topology evidence="1">Peripheral membrane protein</topology>
    </subcellularLocation>
</comment>
<evidence type="ECO:0000256" key="4">
    <source>
        <dbReference type="ARBA" id="ARBA00022597"/>
    </source>
</evidence>
<sequence length="504" mass="55766">MKPLLELKGIDKAFPGVKALSGAALRVYPGKVMALVGENGAGKSTMMKVLTGIYTKDAGTIRYLGQDVAFSGPKSSQESGIGIIHQELNLIPQLTIAENIFLGREFVNKLGVINWKKMYEEADHLLRRLNIRYSSHRLVSELSIGEQQMVEIAKVLSFQSKVIIMDEPTDALTDTETESLFQVIRELKAQGCGIVYISHRLKELFKICDDVTVLRDGQFIGEQPINALNEERLIEMMVGRKLGEQYPRLDLPRGKKRLEIRNLSGSGIKNVSFSLYSGEILGISGLMGAGRTELMKVIYGALSKTEGQILLDGKPLTIRNPQEGLANGIVYISEDRKRDGLVLSMSVKENMSLTFLPFFSKNFYRLHHLAEKKSVANFIKLFNIKTPSMEQPISLLSGGNQQKETIARGLMTCPKVLILDEPTRGVDVGAKKEIYQFINQFKKEGLSIILVSSEMLEVMGMSDRILVMHEGSISGEFNANGVSQEALMAAAVGKQFIGTQSTDI</sequence>
<dbReference type="CDD" id="cd03216">
    <property type="entry name" value="ABC_Carb_Monos_I"/>
    <property type="match status" value="1"/>
</dbReference>
<dbReference type="InterPro" id="IPR027417">
    <property type="entry name" value="P-loop_NTPase"/>
</dbReference>